<reference evidence="2 3" key="1">
    <citation type="journal article" date="2015" name="Genome Announc.">
        <title>Thirty-Two Complete Genome Assemblies of Nine Yersinia Species, Including Y. pestis, Y. pseudotuberculosis, and Y. enterocolitica.</title>
        <authorList>
            <person name="Johnson S.L."/>
            <person name="Daligault H.E."/>
            <person name="Davenport K.W."/>
            <person name="Jaissle J."/>
            <person name="Frey K.G."/>
            <person name="Ladner J.T."/>
            <person name="Broomall S.M."/>
            <person name="Bishop-Lilly K.A."/>
            <person name="Bruce D.C."/>
            <person name="Coyne S.R."/>
            <person name="Gibbons H.S."/>
            <person name="Lo C.C."/>
            <person name="Munk A.C."/>
            <person name="Rosenzweig C.N."/>
            <person name="Koroleva G.I."/>
            <person name="Palacios G.F."/>
            <person name="Redden C.L."/>
            <person name="Xu Y."/>
            <person name="Minogue T.D."/>
            <person name="Chain P.S."/>
        </authorList>
    </citation>
    <scope>NUCLEOTIDE SEQUENCE [LARGE SCALE GENOMIC DNA]</scope>
    <source>
        <strain evidence="2 3">Y231</strain>
    </source>
</reference>
<evidence type="ECO:0000259" key="1">
    <source>
        <dbReference type="Pfam" id="PF09588"/>
    </source>
</evidence>
<protein>
    <submittedName>
        <fullName evidence="2">YqaJ-like viral recombinase domain protein</fullName>
    </submittedName>
</protein>
<dbReference type="SUPFAM" id="SSF52980">
    <property type="entry name" value="Restriction endonuclease-like"/>
    <property type="match status" value="1"/>
</dbReference>
<dbReference type="InterPro" id="IPR019080">
    <property type="entry name" value="YqaJ_viral_recombinase"/>
</dbReference>
<proteinExistence type="predicted"/>
<dbReference type="CDD" id="cd22343">
    <property type="entry name" value="PDDEXK_lambda_exonuclease-like"/>
    <property type="match status" value="1"/>
</dbReference>
<name>A0ABM5STL1_9GAMM</name>
<gene>
    <name evidence="2" type="ORF">CH54_3775</name>
</gene>
<dbReference type="PANTHER" id="PTHR46609:SF6">
    <property type="entry name" value="EXONUCLEASE, PHAGE-TYPE_RECB, C-TERMINAL DOMAIN-CONTAINING PROTEIN-RELATED"/>
    <property type="match status" value="1"/>
</dbReference>
<dbReference type="InterPro" id="IPR011604">
    <property type="entry name" value="PDDEXK-like_dom_sf"/>
</dbReference>
<dbReference type="Gene3D" id="3.90.320.10">
    <property type="match status" value="1"/>
</dbReference>
<dbReference type="PANTHER" id="PTHR46609">
    <property type="entry name" value="EXONUCLEASE, PHAGE-TYPE/RECB, C-TERMINAL DOMAIN-CONTAINING PROTEIN"/>
    <property type="match status" value="1"/>
</dbReference>
<feature type="domain" description="YqaJ viral recombinase" evidence="1">
    <location>
        <begin position="24"/>
        <end position="175"/>
    </location>
</feature>
<dbReference type="RefSeq" id="WP_042562447.1">
    <property type="nucleotide sequence ID" value="NZ_CP009997.1"/>
</dbReference>
<keyword evidence="3" id="KW-1185">Reference proteome</keyword>
<dbReference type="Pfam" id="PF09588">
    <property type="entry name" value="YqaJ"/>
    <property type="match status" value="1"/>
</dbReference>
<accession>A0ABM5STL1</accession>
<dbReference type="EMBL" id="CP009997">
    <property type="protein sequence ID" value="AJJ37923.1"/>
    <property type="molecule type" value="Genomic_DNA"/>
</dbReference>
<sequence length="235" mass="26557">MLSNVIASQRLGFDISAIGQGSDEWKMCRLACITASRVGDILTEPKSAKDKAAGLLSGMAETYMNELIAEVCTGAIPDEIPARPLLWGKKHEEAARLLFEFENDVTTELPPIFYKDETMRCACSPDGMCSDGRGLELKSPYTSAQYIKFRLGGIDAVKKEYMAQVQYSMWVSGCNQWWFSNYDPRMRRENMHSIIIDKDNEFQDAFELKIPKFIKTMDEALDVLGFKFGDQWGSL</sequence>
<evidence type="ECO:0000313" key="3">
    <source>
        <dbReference type="Proteomes" id="UP000031883"/>
    </source>
</evidence>
<dbReference type="InterPro" id="IPR051703">
    <property type="entry name" value="NF-kappa-B_Signaling_Reg"/>
</dbReference>
<organism evidence="2 3">
    <name type="scientific">Yersinia rochesterensis</name>
    <dbReference type="NCBI Taxonomy" id="1604335"/>
    <lineage>
        <taxon>Bacteria</taxon>
        <taxon>Pseudomonadati</taxon>
        <taxon>Pseudomonadota</taxon>
        <taxon>Gammaproteobacteria</taxon>
        <taxon>Enterobacterales</taxon>
        <taxon>Yersiniaceae</taxon>
        <taxon>Yersinia</taxon>
    </lineage>
</organism>
<dbReference type="InterPro" id="IPR011335">
    <property type="entry name" value="Restrct_endonuc-II-like"/>
</dbReference>
<evidence type="ECO:0000313" key="2">
    <source>
        <dbReference type="EMBL" id="AJJ37923.1"/>
    </source>
</evidence>
<dbReference type="Proteomes" id="UP000031883">
    <property type="component" value="Chromosome"/>
</dbReference>